<protein>
    <submittedName>
        <fullName evidence="1">Uncharacterized protein</fullName>
    </submittedName>
</protein>
<reference evidence="1" key="1">
    <citation type="submission" date="2020-05" db="EMBL/GenBank/DDBJ databases">
        <title>Large-scale comparative analyses of tick genomes elucidate their genetic diversity and vector capacities.</title>
        <authorList>
            <person name="Jia N."/>
            <person name="Wang J."/>
            <person name="Shi W."/>
            <person name="Du L."/>
            <person name="Sun Y."/>
            <person name="Zhan W."/>
            <person name="Jiang J."/>
            <person name="Wang Q."/>
            <person name="Zhang B."/>
            <person name="Ji P."/>
            <person name="Sakyi L.B."/>
            <person name="Cui X."/>
            <person name="Yuan T."/>
            <person name="Jiang B."/>
            <person name="Yang W."/>
            <person name="Lam T.T.-Y."/>
            <person name="Chang Q."/>
            <person name="Ding S."/>
            <person name="Wang X."/>
            <person name="Zhu J."/>
            <person name="Ruan X."/>
            <person name="Zhao L."/>
            <person name="Wei J."/>
            <person name="Que T."/>
            <person name="Du C."/>
            <person name="Cheng J."/>
            <person name="Dai P."/>
            <person name="Han X."/>
            <person name="Huang E."/>
            <person name="Gao Y."/>
            <person name="Liu J."/>
            <person name="Shao H."/>
            <person name="Ye R."/>
            <person name="Li L."/>
            <person name="Wei W."/>
            <person name="Wang X."/>
            <person name="Wang C."/>
            <person name="Yang T."/>
            <person name="Huo Q."/>
            <person name="Li W."/>
            <person name="Guo W."/>
            <person name="Chen H."/>
            <person name="Zhou L."/>
            <person name="Ni X."/>
            <person name="Tian J."/>
            <person name="Zhou Y."/>
            <person name="Sheng Y."/>
            <person name="Liu T."/>
            <person name="Pan Y."/>
            <person name="Xia L."/>
            <person name="Li J."/>
            <person name="Zhao F."/>
            <person name="Cao W."/>
        </authorList>
    </citation>
    <scope>NUCLEOTIDE SEQUENCE</scope>
    <source>
        <strain evidence="1">Dsil-2018</strain>
    </source>
</reference>
<keyword evidence="2" id="KW-1185">Reference proteome</keyword>
<sequence>MSYAQLLKRLRQYAEGFHKHGVKRGDRFIVAVENSTDALVSILALMFSGCVACFASGPRTASELVYHVKDAEASFCLTDNANLAFITGEQSDSLFKRIFVMRDTPGFVSVTSFRGLPEMALEELQEEDTRKALCAIAYTSGTTGEAKGVMLSQYSFVCAIESIRATKSSGSKSVLLILWNLYSVCAIRAFMSALCAGSTAVIMNPKLGSAKVIEAIKKHKVTTLCATSTPLQLLLREALNAGETLKSVNYVGSIGGTLPNSAVENMRRVFDLRNLGHSYGLTEAAGVVTSPPHRDTTVSFLGYAQAGVLIKVVDVDTREPLPAGKWGEICVKIPSVMMGYLNKPEATKQVLDSEGWLLTGDCGYYDEEGCMYYVDRLKDTIKFRGSHVPSVELEHLIGSMAEVSEVAVVGVPSVEYQEATTAFVVPEPPATGSVDLALKIKEHVAEKTPIHVHLYGGVVFTDSLPRNGMGKVLKRELRKIAADKDTVKL</sequence>
<accession>A0ACB8CMV1</accession>
<name>A0ACB8CMV1_DERSI</name>
<proteinExistence type="predicted"/>
<gene>
    <name evidence="1" type="ORF">HPB49_021546</name>
</gene>
<evidence type="ECO:0000313" key="1">
    <source>
        <dbReference type="EMBL" id="KAH7946222.1"/>
    </source>
</evidence>
<dbReference type="Proteomes" id="UP000821865">
    <property type="component" value="Chromosome 6"/>
</dbReference>
<organism evidence="1 2">
    <name type="scientific">Dermacentor silvarum</name>
    <name type="common">Tick</name>
    <dbReference type="NCBI Taxonomy" id="543639"/>
    <lineage>
        <taxon>Eukaryota</taxon>
        <taxon>Metazoa</taxon>
        <taxon>Ecdysozoa</taxon>
        <taxon>Arthropoda</taxon>
        <taxon>Chelicerata</taxon>
        <taxon>Arachnida</taxon>
        <taxon>Acari</taxon>
        <taxon>Parasitiformes</taxon>
        <taxon>Ixodida</taxon>
        <taxon>Ixodoidea</taxon>
        <taxon>Ixodidae</taxon>
        <taxon>Rhipicephalinae</taxon>
        <taxon>Dermacentor</taxon>
    </lineage>
</organism>
<evidence type="ECO:0000313" key="2">
    <source>
        <dbReference type="Proteomes" id="UP000821865"/>
    </source>
</evidence>
<dbReference type="EMBL" id="CM023475">
    <property type="protein sequence ID" value="KAH7946222.1"/>
    <property type="molecule type" value="Genomic_DNA"/>
</dbReference>
<comment type="caution">
    <text evidence="1">The sequence shown here is derived from an EMBL/GenBank/DDBJ whole genome shotgun (WGS) entry which is preliminary data.</text>
</comment>